<dbReference type="PANTHER" id="PTHR47074">
    <property type="entry name" value="BNAC02G40300D PROTEIN"/>
    <property type="match status" value="1"/>
</dbReference>
<sequence length="88" mass="10281">MCIRDDQGRYVAVRAEWLEPIINVELGEAMGLSALKWVNELQLRDMDFEMDNKRVVDRLYSSRTYNSDLCDILRDCRTFLSTSLTNSN</sequence>
<feature type="domain" description="RNase H type-1" evidence="1">
    <location>
        <begin position="2"/>
        <end position="81"/>
    </location>
</feature>
<protein>
    <submittedName>
        <fullName evidence="2">Cytochrome P450</fullName>
    </submittedName>
</protein>
<feature type="non-terminal residue" evidence="2">
    <location>
        <position position="88"/>
    </location>
</feature>
<dbReference type="InterPro" id="IPR002156">
    <property type="entry name" value="RNaseH_domain"/>
</dbReference>
<organism evidence="2 3">
    <name type="scientific">Trifolium medium</name>
    <dbReference type="NCBI Taxonomy" id="97028"/>
    <lineage>
        <taxon>Eukaryota</taxon>
        <taxon>Viridiplantae</taxon>
        <taxon>Streptophyta</taxon>
        <taxon>Embryophyta</taxon>
        <taxon>Tracheophyta</taxon>
        <taxon>Spermatophyta</taxon>
        <taxon>Magnoliopsida</taxon>
        <taxon>eudicotyledons</taxon>
        <taxon>Gunneridae</taxon>
        <taxon>Pentapetalae</taxon>
        <taxon>rosids</taxon>
        <taxon>fabids</taxon>
        <taxon>Fabales</taxon>
        <taxon>Fabaceae</taxon>
        <taxon>Papilionoideae</taxon>
        <taxon>50 kb inversion clade</taxon>
        <taxon>NPAAA clade</taxon>
        <taxon>Hologalegina</taxon>
        <taxon>IRL clade</taxon>
        <taxon>Trifolieae</taxon>
        <taxon>Trifolium</taxon>
    </lineage>
</organism>
<dbReference type="InterPro" id="IPR052929">
    <property type="entry name" value="RNase_H-like_EbsB-rel"/>
</dbReference>
<reference evidence="2 3" key="1">
    <citation type="journal article" date="2018" name="Front. Plant Sci.">
        <title>Red Clover (Trifolium pratense) and Zigzag Clover (T. medium) - A Picture of Genomic Similarities and Differences.</title>
        <authorList>
            <person name="Dluhosova J."/>
            <person name="Istvanek J."/>
            <person name="Nedelnik J."/>
            <person name="Repkova J."/>
        </authorList>
    </citation>
    <scope>NUCLEOTIDE SEQUENCE [LARGE SCALE GENOMIC DNA]</scope>
    <source>
        <strain evidence="3">cv. 10/8</strain>
        <tissue evidence="2">Leaf</tissue>
    </source>
</reference>
<dbReference type="Proteomes" id="UP000265520">
    <property type="component" value="Unassembled WGS sequence"/>
</dbReference>
<evidence type="ECO:0000259" key="1">
    <source>
        <dbReference type="Pfam" id="PF13456"/>
    </source>
</evidence>
<comment type="caution">
    <text evidence="2">The sequence shown here is derived from an EMBL/GenBank/DDBJ whole genome shotgun (WGS) entry which is preliminary data.</text>
</comment>
<dbReference type="Pfam" id="PF13456">
    <property type="entry name" value="RVT_3"/>
    <property type="match status" value="1"/>
</dbReference>
<dbReference type="GO" id="GO:0004523">
    <property type="term" value="F:RNA-DNA hybrid ribonuclease activity"/>
    <property type="evidence" value="ECO:0007669"/>
    <property type="project" value="InterPro"/>
</dbReference>
<keyword evidence="3" id="KW-1185">Reference proteome</keyword>
<evidence type="ECO:0000313" key="3">
    <source>
        <dbReference type="Proteomes" id="UP000265520"/>
    </source>
</evidence>
<dbReference type="AlphaFoldDB" id="A0A392SR79"/>
<name>A0A392SR79_9FABA</name>
<dbReference type="PANTHER" id="PTHR47074:SF48">
    <property type="entry name" value="POLYNUCLEOTIDYL TRANSFERASE, RIBONUCLEASE H-LIKE SUPERFAMILY PROTEIN"/>
    <property type="match status" value="1"/>
</dbReference>
<proteinExistence type="predicted"/>
<evidence type="ECO:0000313" key="2">
    <source>
        <dbReference type="EMBL" id="MCI50545.1"/>
    </source>
</evidence>
<dbReference type="GO" id="GO:0003676">
    <property type="term" value="F:nucleic acid binding"/>
    <property type="evidence" value="ECO:0007669"/>
    <property type="project" value="InterPro"/>
</dbReference>
<dbReference type="EMBL" id="LXQA010418131">
    <property type="protein sequence ID" value="MCI50545.1"/>
    <property type="molecule type" value="Genomic_DNA"/>
</dbReference>
<accession>A0A392SR79</accession>